<dbReference type="InterPro" id="IPR050412">
    <property type="entry name" value="Ig-like_Receptors_ImmuneReg"/>
</dbReference>
<dbReference type="GO" id="GO:0019221">
    <property type="term" value="P:cytokine-mediated signaling pathway"/>
    <property type="evidence" value="ECO:0007669"/>
    <property type="project" value="TreeGrafter"/>
</dbReference>
<dbReference type="PANTHER" id="PTHR11738">
    <property type="entry name" value="MHC CLASS I NK CELL RECEPTOR"/>
    <property type="match status" value="1"/>
</dbReference>
<feature type="compositionally biased region" description="Pro residues" evidence="4">
    <location>
        <begin position="314"/>
        <end position="326"/>
    </location>
</feature>
<feature type="domain" description="Ig-like" evidence="5">
    <location>
        <begin position="215"/>
        <end position="298"/>
    </location>
</feature>
<keyword evidence="1" id="KW-0732">Signal</keyword>
<dbReference type="PROSITE" id="PS50835">
    <property type="entry name" value="IG_LIKE"/>
    <property type="match status" value="2"/>
</dbReference>
<evidence type="ECO:0000313" key="6">
    <source>
        <dbReference type="EMBL" id="KAB0348387.1"/>
    </source>
</evidence>
<keyword evidence="3" id="KW-0393">Immunoglobulin domain</keyword>
<dbReference type="InterPro" id="IPR003599">
    <property type="entry name" value="Ig_sub"/>
</dbReference>
<feature type="compositionally biased region" description="Basic and acidic residues" evidence="4">
    <location>
        <begin position="10"/>
        <end position="21"/>
    </location>
</feature>
<organism evidence="6 7">
    <name type="scientific">Muntiacus muntjak</name>
    <name type="common">Barking deer</name>
    <name type="synonym">Indian muntjac</name>
    <dbReference type="NCBI Taxonomy" id="9888"/>
    <lineage>
        <taxon>Eukaryota</taxon>
        <taxon>Metazoa</taxon>
        <taxon>Chordata</taxon>
        <taxon>Craniata</taxon>
        <taxon>Vertebrata</taxon>
        <taxon>Euteleostomi</taxon>
        <taxon>Mammalia</taxon>
        <taxon>Eutheria</taxon>
        <taxon>Laurasiatheria</taxon>
        <taxon>Artiodactyla</taxon>
        <taxon>Ruminantia</taxon>
        <taxon>Pecora</taxon>
        <taxon>Cervidae</taxon>
        <taxon>Muntiacinae</taxon>
        <taxon>Muntiacus</taxon>
    </lineage>
</organism>
<evidence type="ECO:0000256" key="2">
    <source>
        <dbReference type="ARBA" id="ARBA00023157"/>
    </source>
</evidence>
<feature type="compositionally biased region" description="Polar residues" evidence="4">
    <location>
        <begin position="441"/>
        <end position="453"/>
    </location>
</feature>
<evidence type="ECO:0000256" key="4">
    <source>
        <dbReference type="SAM" id="MobiDB-lite"/>
    </source>
</evidence>
<reference evidence="6 7" key="1">
    <citation type="submission" date="2019-06" db="EMBL/GenBank/DDBJ databases">
        <title>Discovery of a novel chromosome fission-fusion reversal in muntjac.</title>
        <authorList>
            <person name="Mudd A.B."/>
            <person name="Bredeson J.V."/>
            <person name="Baum R."/>
            <person name="Hockemeyer D."/>
            <person name="Rokhsar D.S."/>
        </authorList>
    </citation>
    <scope>NUCLEOTIDE SEQUENCE [LARGE SCALE GENOMIC DNA]</scope>
    <source>
        <strain evidence="6">UTSW_UCB_Mm</strain>
        <tissue evidence="6">Fibroblast cell line</tissue>
    </source>
</reference>
<dbReference type="InterPro" id="IPR036179">
    <property type="entry name" value="Ig-like_dom_sf"/>
</dbReference>
<feature type="compositionally biased region" description="Basic and acidic residues" evidence="4">
    <location>
        <begin position="379"/>
        <end position="388"/>
    </location>
</feature>
<dbReference type="InterPro" id="IPR013783">
    <property type="entry name" value="Ig-like_fold"/>
</dbReference>
<dbReference type="EMBL" id="VCEA01000002">
    <property type="protein sequence ID" value="KAB0348387.1"/>
    <property type="molecule type" value="Genomic_DNA"/>
</dbReference>
<keyword evidence="7" id="KW-1185">Reference proteome</keyword>
<feature type="region of interest" description="Disordered" evidence="4">
    <location>
        <begin position="361"/>
        <end position="396"/>
    </location>
</feature>
<dbReference type="SMART" id="SM00409">
    <property type="entry name" value="IG"/>
    <property type="match status" value="3"/>
</dbReference>
<protein>
    <recommendedName>
        <fullName evidence="5">Ig-like domain-containing protein</fullName>
    </recommendedName>
</protein>
<feature type="region of interest" description="Disordered" evidence="4">
    <location>
        <begin position="307"/>
        <end position="326"/>
    </location>
</feature>
<evidence type="ECO:0000256" key="3">
    <source>
        <dbReference type="ARBA" id="ARBA00023319"/>
    </source>
</evidence>
<proteinExistence type="predicted"/>
<comment type="caution">
    <text evidence="6">The sequence shown here is derived from an EMBL/GenBank/DDBJ whole genome shotgun (WGS) entry which is preliminary data.</text>
</comment>
<gene>
    <name evidence="6" type="ORF">FD754_013244</name>
</gene>
<dbReference type="GO" id="GO:0005886">
    <property type="term" value="C:plasma membrane"/>
    <property type="evidence" value="ECO:0007669"/>
    <property type="project" value="TreeGrafter"/>
</dbReference>
<dbReference type="InterPro" id="IPR003598">
    <property type="entry name" value="Ig_sub2"/>
</dbReference>
<dbReference type="SMART" id="SM00408">
    <property type="entry name" value="IGc2"/>
    <property type="match status" value="3"/>
</dbReference>
<dbReference type="PANTHER" id="PTHR11738:SF88">
    <property type="entry name" value="IG-LIKE DOMAIN-CONTAINING PROTEIN"/>
    <property type="match status" value="1"/>
</dbReference>
<dbReference type="AlphaFoldDB" id="A0A5N3VGE6"/>
<dbReference type="FunFam" id="2.60.40.10:FF:000049">
    <property type="entry name" value="Leukocyte immunoglobulin-like receptor subfamily B member 1"/>
    <property type="match status" value="3"/>
</dbReference>
<sequence length="459" mass="50201">MTIRMSITDEGPRTQEARSDSFPEVLPKPSIRADPGTMVAQGSPVTIWCQGSLLADVYGLYKESGSGSWEAQAPQGSRNKAGFHFEYTSSSDTGQYQCVYRSRNRWSGWTDPPAPECTGKPSPSAQPSSLVLPRDNLTLRCGSEAGFGSFALTKDKRLSPPRRLEGQQSPDFPLGHVSRAHGGQYRCYRGHNLSHAWSAPSAPLDILVAGMHRKPSLSARPGASVPRGEDVTLQCRSEVRSDTFHLSKEGSLAPPQHLRLQDTAPPVRANFTLRAVTSAHGGTYRCYSSQSAAPHLLSLPSDPLELLELDPQLSPSPPGPRRPPVPPFPLNLYRLLPTGSRVGWGNQPHGVQGGVKVASVRGADPREPESGLPASVRGADPREPERQCHQGTSPKQKVLDWEFEPYTHTRDGVSSAFKNSSLTWRAEWLRFRPWVEVVPRSQDSQTSPSNDPLTSVPYK</sequence>
<dbReference type="Gene3D" id="2.60.40.10">
    <property type="entry name" value="Immunoglobulins"/>
    <property type="match status" value="3"/>
</dbReference>
<evidence type="ECO:0000259" key="5">
    <source>
        <dbReference type="PROSITE" id="PS50835"/>
    </source>
</evidence>
<feature type="region of interest" description="Disordered" evidence="4">
    <location>
        <begin position="1"/>
        <end position="26"/>
    </location>
</feature>
<dbReference type="GO" id="GO:0002764">
    <property type="term" value="P:immune response-regulating signaling pathway"/>
    <property type="evidence" value="ECO:0007669"/>
    <property type="project" value="TreeGrafter"/>
</dbReference>
<feature type="domain" description="Ig-like" evidence="5">
    <location>
        <begin position="23"/>
        <end position="98"/>
    </location>
</feature>
<evidence type="ECO:0000313" key="7">
    <source>
        <dbReference type="Proteomes" id="UP000326458"/>
    </source>
</evidence>
<feature type="region of interest" description="Disordered" evidence="4">
    <location>
        <begin position="439"/>
        <end position="459"/>
    </location>
</feature>
<dbReference type="SUPFAM" id="SSF48726">
    <property type="entry name" value="Immunoglobulin"/>
    <property type="match status" value="3"/>
</dbReference>
<dbReference type="InterPro" id="IPR007110">
    <property type="entry name" value="Ig-like_dom"/>
</dbReference>
<name>A0A5N3VGE6_MUNMU</name>
<dbReference type="Pfam" id="PF13895">
    <property type="entry name" value="Ig_2"/>
    <property type="match status" value="2"/>
</dbReference>
<evidence type="ECO:0000256" key="1">
    <source>
        <dbReference type="ARBA" id="ARBA00022729"/>
    </source>
</evidence>
<keyword evidence="2" id="KW-1015">Disulfide bond</keyword>
<accession>A0A5N3VGE6</accession>
<dbReference type="GO" id="GO:0032396">
    <property type="term" value="F:inhibitory MHC class I receptor activity"/>
    <property type="evidence" value="ECO:0007669"/>
    <property type="project" value="TreeGrafter"/>
</dbReference>
<dbReference type="Proteomes" id="UP000326458">
    <property type="component" value="Unassembled WGS sequence"/>
</dbReference>